<accession>A0A975WCG4</accession>
<dbReference type="InterPro" id="IPR000551">
    <property type="entry name" value="MerR-type_HTH_dom"/>
</dbReference>
<evidence type="ECO:0000313" key="4">
    <source>
        <dbReference type="Proteomes" id="UP000182932"/>
    </source>
</evidence>
<dbReference type="RefSeq" id="WP_074837608.1">
    <property type="nucleotide sequence ID" value="NZ_FNYY01000013.1"/>
</dbReference>
<dbReference type="InterPro" id="IPR009061">
    <property type="entry name" value="DNA-bd_dom_put_sf"/>
</dbReference>
<dbReference type="PRINTS" id="PR00040">
    <property type="entry name" value="HTHMERR"/>
</dbReference>
<evidence type="ECO:0000259" key="2">
    <source>
        <dbReference type="PROSITE" id="PS50937"/>
    </source>
</evidence>
<dbReference type="PANTHER" id="PTHR30204:SF93">
    <property type="entry name" value="HTH MERR-TYPE DOMAIN-CONTAINING PROTEIN"/>
    <property type="match status" value="1"/>
</dbReference>
<dbReference type="Proteomes" id="UP000182932">
    <property type="component" value="Unassembled WGS sequence"/>
</dbReference>
<protein>
    <submittedName>
        <fullName evidence="3">DNA-binding transcriptional regulator, MerR family</fullName>
    </submittedName>
</protein>
<dbReference type="PANTHER" id="PTHR30204">
    <property type="entry name" value="REDOX-CYCLING DRUG-SENSING TRANSCRIPTIONAL ACTIVATOR SOXR"/>
    <property type="match status" value="1"/>
</dbReference>
<comment type="caution">
    <text evidence="3">The sequence shown here is derived from an EMBL/GenBank/DDBJ whole genome shotgun (WGS) entry which is preliminary data.</text>
</comment>
<dbReference type="Pfam" id="PF13411">
    <property type="entry name" value="MerR_1"/>
    <property type="match status" value="1"/>
</dbReference>
<dbReference type="GeneID" id="80819631"/>
<gene>
    <name evidence="3" type="ORF">SAMN04487940_11399</name>
</gene>
<reference evidence="3 4" key="1">
    <citation type="submission" date="2016-10" db="EMBL/GenBank/DDBJ databases">
        <authorList>
            <person name="Varghese N."/>
            <person name="Submissions S."/>
        </authorList>
    </citation>
    <scope>NUCLEOTIDE SEQUENCE [LARGE SCALE GENOMIC DNA]</scope>
    <source>
        <strain evidence="3 4">FF3</strain>
    </source>
</reference>
<dbReference type="SMART" id="SM00422">
    <property type="entry name" value="HTH_MERR"/>
    <property type="match status" value="1"/>
</dbReference>
<dbReference type="InterPro" id="IPR047057">
    <property type="entry name" value="MerR_fam"/>
</dbReference>
<dbReference type="SUPFAM" id="SSF46955">
    <property type="entry name" value="Putative DNA-binding domain"/>
    <property type="match status" value="1"/>
</dbReference>
<feature type="domain" description="HTH merR-type" evidence="2">
    <location>
        <begin position="1"/>
        <end position="69"/>
    </location>
</feature>
<dbReference type="Gene3D" id="1.10.1660.10">
    <property type="match status" value="1"/>
</dbReference>
<organism evidence="3 4">
    <name type="scientific">Marinovum algicola</name>
    <dbReference type="NCBI Taxonomy" id="42444"/>
    <lineage>
        <taxon>Bacteria</taxon>
        <taxon>Pseudomonadati</taxon>
        <taxon>Pseudomonadota</taxon>
        <taxon>Alphaproteobacteria</taxon>
        <taxon>Rhodobacterales</taxon>
        <taxon>Roseobacteraceae</taxon>
        <taxon>Marinovum</taxon>
    </lineage>
</organism>
<name>A0A975WCG4_9RHOB</name>
<dbReference type="EMBL" id="FNYY01000013">
    <property type="protein sequence ID" value="SEJ90725.1"/>
    <property type="molecule type" value="Genomic_DNA"/>
</dbReference>
<dbReference type="AlphaFoldDB" id="A0A975WCG4"/>
<dbReference type="GO" id="GO:0003700">
    <property type="term" value="F:DNA-binding transcription factor activity"/>
    <property type="evidence" value="ECO:0007669"/>
    <property type="project" value="InterPro"/>
</dbReference>
<keyword evidence="1 3" id="KW-0238">DNA-binding</keyword>
<evidence type="ECO:0000256" key="1">
    <source>
        <dbReference type="ARBA" id="ARBA00023125"/>
    </source>
</evidence>
<keyword evidence="4" id="KW-1185">Reference proteome</keyword>
<evidence type="ECO:0000313" key="3">
    <source>
        <dbReference type="EMBL" id="SEJ90725.1"/>
    </source>
</evidence>
<dbReference type="GO" id="GO:0003677">
    <property type="term" value="F:DNA binding"/>
    <property type="evidence" value="ECO:0007669"/>
    <property type="project" value="UniProtKB-KW"/>
</dbReference>
<sequence length="139" mass="15644">MLIGELAELLGVTPKTLRHYEKIGLIHPPERASNGYRFFGPSAARRAQLIVNLRKLGLSLDEIGDLLTTDDGRSLRQRLLGRLDEQIRDRELSIARLQGEHDELRARFDALIGTPRERDGDCICAALLAPCDCKNSRNR</sequence>
<dbReference type="PROSITE" id="PS50937">
    <property type="entry name" value="HTH_MERR_2"/>
    <property type="match status" value="1"/>
</dbReference>
<dbReference type="PROSITE" id="PS00552">
    <property type="entry name" value="HTH_MERR_1"/>
    <property type="match status" value="1"/>
</dbReference>
<proteinExistence type="predicted"/>